<sequence length="463" mass="54362">MKINHLQHLYWRAGFGLDVESYKLLKNKSKKEVVDLLFSESSKITPLTIDLSEFEPLMNKGYKGMKDALSKEEFQKFQKQSRKKLVDFNEAWIDRMTTSKAVLNEKMTLFWANIFVCQDNNIWHMQQYNNLLRTHALGHFGNFVKAISKSASMSKYLNNKQNVKEDPNENFARELMELFTLGIGNYSEKDIKEAARAFTGWSYKPNGSFFLRKFKHDHGAKTFLGKTGYFDGDAIIDIILEQKQCAKYICSRIYMHFVNPIINDTQLDEITEVFYKDYNIGNLMKYIFNSDWFYNDAHIGVKIKSPIELLVGIKKVVPVTFINKRQLIYLQKIMGQVLLYPPNVAGWKEDKNWIDSNTLMLRLKLASILLNDAVINVDEKGDYEDEFEAYYKKQINKNRFIKTEKKWEVFQIKFEDYSFEELKRLLINSQIDKDTQAFLAGLVLSDKKDYCIQLMSIPEYQMC</sequence>
<dbReference type="STRING" id="1454006.AW14_08860"/>
<reference evidence="1 2" key="1">
    <citation type="submission" date="2014-02" db="EMBL/GenBank/DDBJ databases">
        <authorList>
            <person name="Young C.-C."/>
            <person name="Hameed A."/>
            <person name="Huang H.-C."/>
            <person name="Shahina M."/>
        </authorList>
    </citation>
    <scope>NUCLEOTIDE SEQUENCE [LARGE SCALE GENOMIC DNA]</scope>
    <source>
        <strain evidence="1 2">CC-SAMT-1</strain>
    </source>
</reference>
<dbReference type="Pfam" id="PF08811">
    <property type="entry name" value="DUF1800"/>
    <property type="match status" value="1"/>
</dbReference>
<dbReference type="AlphaFoldDB" id="A0A0C5WBR8"/>
<evidence type="ECO:0000313" key="1">
    <source>
        <dbReference type="EMBL" id="AJR03722.1"/>
    </source>
</evidence>
<dbReference type="RefSeq" id="WP_044638449.1">
    <property type="nucleotide sequence ID" value="NZ_CP007202.1"/>
</dbReference>
<dbReference type="PATRIC" id="fig|1454006.5.peg.1749"/>
<gene>
    <name evidence="1" type="ORF">AW14_08860</name>
</gene>
<evidence type="ECO:0000313" key="2">
    <source>
        <dbReference type="Proteomes" id="UP000032229"/>
    </source>
</evidence>
<dbReference type="InterPro" id="IPR014917">
    <property type="entry name" value="DUF1800"/>
</dbReference>
<keyword evidence="2" id="KW-1185">Reference proteome</keyword>
<dbReference type="HOGENOM" id="CLU_026001_1_2_10"/>
<dbReference type="KEGG" id="sze:AW14_08860"/>
<name>A0A0C5WBR8_9FLAO</name>
<proteinExistence type="predicted"/>
<dbReference type="Proteomes" id="UP000032229">
    <property type="component" value="Chromosome"/>
</dbReference>
<protein>
    <submittedName>
        <fullName evidence="1">Uncharacterized protein</fullName>
    </submittedName>
</protein>
<dbReference type="EMBL" id="CP007202">
    <property type="protein sequence ID" value="AJR03722.1"/>
    <property type="molecule type" value="Genomic_DNA"/>
</dbReference>
<accession>A0A0C5WBR8</accession>
<dbReference type="OrthoDB" id="9772295at2"/>
<organism evidence="1 2">
    <name type="scientific">Siansivirga zeaxanthinifaciens CC-SAMT-1</name>
    <dbReference type="NCBI Taxonomy" id="1454006"/>
    <lineage>
        <taxon>Bacteria</taxon>
        <taxon>Pseudomonadati</taxon>
        <taxon>Bacteroidota</taxon>
        <taxon>Flavobacteriia</taxon>
        <taxon>Flavobacteriales</taxon>
        <taxon>Flavobacteriaceae</taxon>
        <taxon>Siansivirga</taxon>
    </lineage>
</organism>